<proteinExistence type="inferred from homology"/>
<keyword evidence="7" id="KW-1185">Reference proteome</keyword>
<protein>
    <recommendedName>
        <fullName evidence="3">Protein phosphatase</fullName>
        <ecNumber evidence="3">3.1.3.16</ecNumber>
    </recommendedName>
</protein>
<organism evidence="6 7">
    <name type="scientific">Rhynchospora pubera</name>
    <dbReference type="NCBI Taxonomy" id="906938"/>
    <lineage>
        <taxon>Eukaryota</taxon>
        <taxon>Viridiplantae</taxon>
        <taxon>Streptophyta</taxon>
        <taxon>Embryophyta</taxon>
        <taxon>Tracheophyta</taxon>
        <taxon>Spermatophyta</taxon>
        <taxon>Magnoliopsida</taxon>
        <taxon>Liliopsida</taxon>
        <taxon>Poales</taxon>
        <taxon>Cyperaceae</taxon>
        <taxon>Cyperoideae</taxon>
        <taxon>Rhynchosporeae</taxon>
        <taxon>Rhynchospora</taxon>
    </lineage>
</organism>
<evidence type="ECO:0000313" key="6">
    <source>
        <dbReference type="EMBL" id="KAJ4750533.1"/>
    </source>
</evidence>
<accession>A0AAV8C937</accession>
<name>A0AAV8C937_9POAL</name>
<comment type="catalytic activity">
    <reaction evidence="1 3">
        <text>O-phospho-L-seryl-[protein] + H2O = L-seryl-[protein] + phosphate</text>
        <dbReference type="Rhea" id="RHEA:20629"/>
        <dbReference type="Rhea" id="RHEA-COMP:9863"/>
        <dbReference type="Rhea" id="RHEA-COMP:11604"/>
        <dbReference type="ChEBI" id="CHEBI:15377"/>
        <dbReference type="ChEBI" id="CHEBI:29999"/>
        <dbReference type="ChEBI" id="CHEBI:43474"/>
        <dbReference type="ChEBI" id="CHEBI:83421"/>
        <dbReference type="EC" id="3.1.3.16"/>
    </reaction>
</comment>
<dbReference type="InterPro" id="IPR036457">
    <property type="entry name" value="PPM-type-like_dom_sf"/>
</dbReference>
<feature type="region of interest" description="Disordered" evidence="4">
    <location>
        <begin position="226"/>
        <end position="281"/>
    </location>
</feature>
<dbReference type="AlphaFoldDB" id="A0AAV8C937"/>
<evidence type="ECO:0000313" key="7">
    <source>
        <dbReference type="Proteomes" id="UP001140206"/>
    </source>
</evidence>
<comment type="caution">
    <text evidence="6">The sequence shown here is derived from an EMBL/GenBank/DDBJ whole genome shotgun (WGS) entry which is preliminary data.</text>
</comment>
<dbReference type="PANTHER" id="PTHR12320">
    <property type="entry name" value="PROTEIN PHOSPHATASE 2C"/>
    <property type="match status" value="1"/>
</dbReference>
<feature type="domain" description="PPM-type phosphatase" evidence="5">
    <location>
        <begin position="314"/>
        <end position="548"/>
    </location>
</feature>
<evidence type="ECO:0000256" key="2">
    <source>
        <dbReference type="ARBA" id="ARBA00048336"/>
    </source>
</evidence>
<dbReference type="Gene3D" id="3.60.40.10">
    <property type="entry name" value="PPM-type phosphatase domain"/>
    <property type="match status" value="2"/>
</dbReference>
<dbReference type="InterPro" id="IPR001932">
    <property type="entry name" value="PPM-type_phosphatase-like_dom"/>
</dbReference>
<feature type="region of interest" description="Disordered" evidence="4">
    <location>
        <begin position="170"/>
        <end position="193"/>
    </location>
</feature>
<dbReference type="EMBL" id="JAMFTS010000005">
    <property type="protein sequence ID" value="KAJ4750533.1"/>
    <property type="molecule type" value="Genomic_DNA"/>
</dbReference>
<dbReference type="GO" id="GO:0046872">
    <property type="term" value="F:metal ion binding"/>
    <property type="evidence" value="ECO:0007669"/>
    <property type="project" value="UniProtKB-UniRule"/>
</dbReference>
<comment type="similarity">
    <text evidence="3">Belongs to the PP2C family.</text>
</comment>
<keyword evidence="3" id="KW-0378">Hydrolase</keyword>
<dbReference type="EC" id="3.1.3.16" evidence="3"/>
<keyword evidence="3" id="KW-0460">Magnesium</keyword>
<comment type="catalytic activity">
    <reaction evidence="2 3">
        <text>O-phospho-L-threonyl-[protein] + H2O = L-threonyl-[protein] + phosphate</text>
        <dbReference type="Rhea" id="RHEA:47004"/>
        <dbReference type="Rhea" id="RHEA-COMP:11060"/>
        <dbReference type="Rhea" id="RHEA-COMP:11605"/>
        <dbReference type="ChEBI" id="CHEBI:15377"/>
        <dbReference type="ChEBI" id="CHEBI:30013"/>
        <dbReference type="ChEBI" id="CHEBI:43474"/>
        <dbReference type="ChEBI" id="CHEBI:61977"/>
        <dbReference type="EC" id="3.1.3.16"/>
    </reaction>
</comment>
<dbReference type="SMART" id="SM00332">
    <property type="entry name" value="PP2Cc"/>
    <property type="match status" value="1"/>
</dbReference>
<keyword evidence="3" id="KW-0464">Manganese</keyword>
<dbReference type="InterPro" id="IPR039123">
    <property type="entry name" value="PPTC7"/>
</dbReference>
<dbReference type="Proteomes" id="UP001140206">
    <property type="component" value="Chromosome 5"/>
</dbReference>
<comment type="cofactor">
    <cofactor evidence="3">
        <name>Mg(2+)</name>
        <dbReference type="ChEBI" id="CHEBI:18420"/>
    </cofactor>
</comment>
<evidence type="ECO:0000259" key="5">
    <source>
        <dbReference type="PROSITE" id="PS51746"/>
    </source>
</evidence>
<keyword evidence="3" id="KW-0479">Metal-binding</keyword>
<feature type="compositionally biased region" description="Polar residues" evidence="4">
    <location>
        <begin position="176"/>
        <end position="193"/>
    </location>
</feature>
<dbReference type="Pfam" id="PF07228">
    <property type="entry name" value="SpoIIE"/>
    <property type="match status" value="1"/>
</dbReference>
<evidence type="ECO:0000256" key="1">
    <source>
        <dbReference type="ARBA" id="ARBA00047761"/>
    </source>
</evidence>
<dbReference type="SMART" id="SM00331">
    <property type="entry name" value="PP2C_SIG"/>
    <property type="match status" value="1"/>
</dbReference>
<feature type="region of interest" description="Disordered" evidence="4">
    <location>
        <begin position="198"/>
        <end position="217"/>
    </location>
</feature>
<sequence>MAEISLFGLLDFRLSPSFFPKLSPSSLRRSFPLSRISASTSSSRATSSVELATSKELPDGSVVFGFLDASEIERLKGKTAELEEKQEKERSLEVTSEVEKLGLSDMDADKGKVSISEEKNGSAQFEVDSIVEVESNKEKCSTSIAPVGDGESGIESTVLGIESDKEEVESSVIGLKSSTESQQNELLVTDTDLSVNVSSSDTKIGAEEGISEPSSYEQKIEAGLLSEDIRSGQIETNPSNLESNEASDVSTAPESDTDSETESSVSSIEEHDEENNLPSSLLTTEEMKEDFSKDPKLKSGTHVSESTLYLASSGAILPHPSKVRTGGEDAYFVFKNWFGVADGVGQWSFEGINAGLYARELMESCHRIVSTSDNAQDLTTNQLLVKAAAEARSPGSSTVLVAHFDGQVLRAANIGDSGFVIIRDGTVYRKSNPMVYGFNFPLQIERGEDPSKLIQNYSIDLVEGDVIVTASDGLFDNIYDEEIADVISKSLDADLKPTEIAEFLVKRAQEVGRSSSGRSPFADAALASGYLGFTGGKLDDVTVVVSIVQKSVL</sequence>
<dbReference type="GO" id="GO:0004722">
    <property type="term" value="F:protein serine/threonine phosphatase activity"/>
    <property type="evidence" value="ECO:0007669"/>
    <property type="project" value="UniProtKB-EC"/>
</dbReference>
<dbReference type="SUPFAM" id="SSF81606">
    <property type="entry name" value="PP2C-like"/>
    <property type="match status" value="1"/>
</dbReference>
<gene>
    <name evidence="6" type="ORF">LUZ62_084938</name>
</gene>
<evidence type="ECO:0000256" key="4">
    <source>
        <dbReference type="SAM" id="MobiDB-lite"/>
    </source>
</evidence>
<reference evidence="6" key="1">
    <citation type="submission" date="2022-08" db="EMBL/GenBank/DDBJ databases">
        <authorList>
            <person name="Marques A."/>
        </authorList>
    </citation>
    <scope>NUCLEOTIDE SEQUENCE</scope>
    <source>
        <strain evidence="6">RhyPub2mFocal</strain>
        <tissue evidence="6">Leaves</tissue>
    </source>
</reference>
<dbReference type="PROSITE" id="PS51746">
    <property type="entry name" value="PPM_2"/>
    <property type="match status" value="1"/>
</dbReference>
<feature type="compositionally biased region" description="Polar residues" evidence="4">
    <location>
        <begin position="233"/>
        <end position="253"/>
    </location>
</feature>
<evidence type="ECO:0000256" key="3">
    <source>
        <dbReference type="RuleBase" id="RU366020"/>
    </source>
</evidence>
<keyword evidence="3" id="KW-0904">Protein phosphatase</keyword>
<dbReference type="PANTHER" id="PTHR12320:SF1">
    <property type="entry name" value="PROTEIN PHOSPHATASE PTC7 HOMOLOG"/>
    <property type="match status" value="1"/>
</dbReference>
<comment type="cofactor">
    <cofactor evidence="3">
        <name>Mn(2+)</name>
        <dbReference type="ChEBI" id="CHEBI:29035"/>
    </cofactor>
</comment>